<accession>A0A2P8F4D6</accession>
<evidence type="ECO:0000259" key="1">
    <source>
        <dbReference type="Pfam" id="PF13403"/>
    </source>
</evidence>
<protein>
    <submittedName>
        <fullName evidence="2">Hint domain-containing protein</fullName>
    </submittedName>
</protein>
<name>A0A2P8F4D6_9RHOB</name>
<evidence type="ECO:0000313" key="3">
    <source>
        <dbReference type="Proteomes" id="UP000240418"/>
    </source>
</evidence>
<organism evidence="2 3">
    <name type="scientific">Shimia abyssi</name>
    <dbReference type="NCBI Taxonomy" id="1662395"/>
    <lineage>
        <taxon>Bacteria</taxon>
        <taxon>Pseudomonadati</taxon>
        <taxon>Pseudomonadota</taxon>
        <taxon>Alphaproteobacteria</taxon>
        <taxon>Rhodobacterales</taxon>
        <taxon>Roseobacteraceae</taxon>
    </lineage>
</organism>
<keyword evidence="3" id="KW-1185">Reference proteome</keyword>
<dbReference type="Proteomes" id="UP000240418">
    <property type="component" value="Unassembled WGS sequence"/>
</dbReference>
<proteinExistence type="predicted"/>
<dbReference type="InterPro" id="IPR036844">
    <property type="entry name" value="Hint_dom_sf"/>
</dbReference>
<feature type="domain" description="Hedgehog/Intein (Hint)" evidence="1">
    <location>
        <begin position="186"/>
        <end position="317"/>
    </location>
</feature>
<dbReference type="AlphaFoldDB" id="A0A2P8F4D6"/>
<dbReference type="Pfam" id="PF13403">
    <property type="entry name" value="Hint_2"/>
    <property type="match status" value="1"/>
</dbReference>
<comment type="caution">
    <text evidence="2">The sequence shown here is derived from an EMBL/GenBank/DDBJ whole genome shotgun (WGS) entry which is preliminary data.</text>
</comment>
<reference evidence="2 3" key="1">
    <citation type="submission" date="2018-03" db="EMBL/GenBank/DDBJ databases">
        <title>Genomic Encyclopedia of Archaeal and Bacterial Type Strains, Phase II (KMG-II): from individual species to whole genera.</title>
        <authorList>
            <person name="Goeker M."/>
        </authorList>
    </citation>
    <scope>NUCLEOTIDE SEQUENCE [LARGE SCALE GENOMIC DNA]</scope>
    <source>
        <strain evidence="2 3">DSM 100673</strain>
    </source>
</reference>
<sequence>MSWISLSDRTRAHFRADGLVRIGQPLSNMRINMHQPMRRGSLLLETQVSPYDRPQLLVGYRAAHSGGTELTLQALPGGGIVLVISRGKETFHTVVNLDTGGRIDTLRITYSWDANARRGRLSVECPGKAPITIRNFENPLPLTLADIQEMTCDRDRCVFANDVAFLAASDRIEPVGPMPTLEPTVPVMTDTGYRPISDIKRGDVVLTLDGSLVPVLANLRRTVPAAGLFAPVKLRAPYFGLTQDIFAAPAQQLVIGGSRVEYLFGAEHVLVPSGNLLNGNAASLRKGRLLVTYCQLMLPDHEAILCAGTYAETLNVGRIRRKNDLRRASLFCTMPRNALPEHSLTAFPVLREFDALTLAAQRAAA</sequence>
<dbReference type="RefSeq" id="WP_106610371.1">
    <property type="nucleotide sequence ID" value="NZ_PYGJ01000022.1"/>
</dbReference>
<dbReference type="EMBL" id="PYGJ01000022">
    <property type="protein sequence ID" value="PSL16565.1"/>
    <property type="molecule type" value="Genomic_DNA"/>
</dbReference>
<gene>
    <name evidence="2" type="ORF">CLV88_12217</name>
</gene>
<evidence type="ECO:0000313" key="2">
    <source>
        <dbReference type="EMBL" id="PSL16565.1"/>
    </source>
</evidence>
<dbReference type="InterPro" id="IPR028992">
    <property type="entry name" value="Hedgehog/Intein_dom"/>
</dbReference>
<dbReference type="OrthoDB" id="6305173at2"/>
<dbReference type="SUPFAM" id="SSF51294">
    <property type="entry name" value="Hedgehog/intein (Hint) domain"/>
    <property type="match status" value="1"/>
</dbReference>